<dbReference type="RefSeq" id="WP_136404675.1">
    <property type="nucleotide sequence ID" value="NZ_JARXRQ010000004.1"/>
</dbReference>
<dbReference type="Proteomes" id="UP000306236">
    <property type="component" value="Unassembled WGS sequence"/>
</dbReference>
<comment type="caution">
    <text evidence="1">The sequence shown here is derived from an EMBL/GenBank/DDBJ whole genome shotgun (WGS) entry which is preliminary data.</text>
</comment>
<evidence type="ECO:0000313" key="2">
    <source>
        <dbReference type="Proteomes" id="UP000306236"/>
    </source>
</evidence>
<organism evidence="1 2">
    <name type="scientific">Lampropedia aestuarii</name>
    <dbReference type="NCBI Taxonomy" id="2562762"/>
    <lineage>
        <taxon>Bacteria</taxon>
        <taxon>Pseudomonadati</taxon>
        <taxon>Pseudomonadota</taxon>
        <taxon>Betaproteobacteria</taxon>
        <taxon>Burkholderiales</taxon>
        <taxon>Comamonadaceae</taxon>
        <taxon>Lampropedia</taxon>
    </lineage>
</organism>
<dbReference type="OrthoDB" id="5295943at2"/>
<dbReference type="EMBL" id="SSWX01000001">
    <property type="protein sequence ID" value="THJ36416.1"/>
    <property type="molecule type" value="Genomic_DNA"/>
</dbReference>
<sequence length="172" mass="18937">MKVLDLRCERGHQFEGWFSSEDDYQTQRAKRMLTCPVCDSLHVEKSLSAPYVAMKSNRQTEVRPRAVTEHTPQHAAVEPAQAVASSAQVAPSPEQQQALAALHAQWLAYSRAVLATAEDVGSDFADEARKIHEGQAPERLIHGQASMDEVVELLEEGVPVLPMAAQAKEPLQ</sequence>
<dbReference type="InterPro" id="IPR009562">
    <property type="entry name" value="DUF1178"/>
</dbReference>
<dbReference type="PIRSF" id="PIRSF032131">
    <property type="entry name" value="UCP032131"/>
    <property type="match status" value="1"/>
</dbReference>
<protein>
    <submittedName>
        <fullName evidence="1">DUF1178 family protein</fullName>
    </submittedName>
</protein>
<dbReference type="Pfam" id="PF06676">
    <property type="entry name" value="DUF1178"/>
    <property type="match status" value="1"/>
</dbReference>
<keyword evidence="2" id="KW-1185">Reference proteome</keyword>
<name>A0A4S5C1U6_9BURK</name>
<proteinExistence type="predicted"/>
<gene>
    <name evidence="1" type="ORF">E8K88_00455</name>
</gene>
<reference evidence="1 2" key="1">
    <citation type="submission" date="2019-04" db="EMBL/GenBank/DDBJ databases">
        <title>Lampropedia sp YIM MLB12 draf genome.</title>
        <authorList>
            <person name="Wang Y.-X."/>
        </authorList>
    </citation>
    <scope>NUCLEOTIDE SEQUENCE [LARGE SCALE GENOMIC DNA]</scope>
    <source>
        <strain evidence="1 2">YIM MLB12</strain>
    </source>
</reference>
<dbReference type="AlphaFoldDB" id="A0A4S5C1U6"/>
<evidence type="ECO:0000313" key="1">
    <source>
        <dbReference type="EMBL" id="THJ36416.1"/>
    </source>
</evidence>
<accession>A0A4S5C1U6</accession>